<protein>
    <submittedName>
        <fullName evidence="1">Uncharacterized protein</fullName>
    </submittedName>
</protein>
<name>A0A0E9VM35_ANGAN</name>
<proteinExistence type="predicted"/>
<sequence>MGFSGSVYEASKCSVPHYVVIIVMSE</sequence>
<dbReference type="AlphaFoldDB" id="A0A0E9VM35"/>
<reference evidence="1" key="1">
    <citation type="submission" date="2014-11" db="EMBL/GenBank/DDBJ databases">
        <authorList>
            <person name="Amaro Gonzalez C."/>
        </authorList>
    </citation>
    <scope>NUCLEOTIDE SEQUENCE</scope>
</reference>
<evidence type="ECO:0000313" key="1">
    <source>
        <dbReference type="EMBL" id="JAH79127.1"/>
    </source>
</evidence>
<dbReference type="EMBL" id="GBXM01029450">
    <property type="protein sequence ID" value="JAH79127.1"/>
    <property type="molecule type" value="Transcribed_RNA"/>
</dbReference>
<organism evidence="1">
    <name type="scientific">Anguilla anguilla</name>
    <name type="common">European freshwater eel</name>
    <name type="synonym">Muraena anguilla</name>
    <dbReference type="NCBI Taxonomy" id="7936"/>
    <lineage>
        <taxon>Eukaryota</taxon>
        <taxon>Metazoa</taxon>
        <taxon>Chordata</taxon>
        <taxon>Craniata</taxon>
        <taxon>Vertebrata</taxon>
        <taxon>Euteleostomi</taxon>
        <taxon>Actinopterygii</taxon>
        <taxon>Neopterygii</taxon>
        <taxon>Teleostei</taxon>
        <taxon>Anguilliformes</taxon>
        <taxon>Anguillidae</taxon>
        <taxon>Anguilla</taxon>
    </lineage>
</organism>
<reference evidence="1" key="2">
    <citation type="journal article" date="2015" name="Fish Shellfish Immunol.">
        <title>Early steps in the European eel (Anguilla anguilla)-Vibrio vulnificus interaction in the gills: Role of the RtxA13 toxin.</title>
        <authorList>
            <person name="Callol A."/>
            <person name="Pajuelo D."/>
            <person name="Ebbesson L."/>
            <person name="Teles M."/>
            <person name="MacKenzie S."/>
            <person name="Amaro C."/>
        </authorList>
    </citation>
    <scope>NUCLEOTIDE SEQUENCE</scope>
</reference>
<accession>A0A0E9VM35</accession>